<accession>A0A3M7Q0W6</accession>
<dbReference type="AlphaFoldDB" id="A0A3M7Q0W6"/>
<dbReference type="EMBL" id="REGN01007854">
    <property type="protein sequence ID" value="RNA05106.1"/>
    <property type="molecule type" value="Genomic_DNA"/>
</dbReference>
<gene>
    <name evidence="1" type="ORF">BpHYR1_043957</name>
</gene>
<name>A0A3M7Q0W6_BRAPC</name>
<organism evidence="1 2">
    <name type="scientific">Brachionus plicatilis</name>
    <name type="common">Marine rotifer</name>
    <name type="synonym">Brachionus muelleri</name>
    <dbReference type="NCBI Taxonomy" id="10195"/>
    <lineage>
        <taxon>Eukaryota</taxon>
        <taxon>Metazoa</taxon>
        <taxon>Spiralia</taxon>
        <taxon>Gnathifera</taxon>
        <taxon>Rotifera</taxon>
        <taxon>Eurotatoria</taxon>
        <taxon>Monogononta</taxon>
        <taxon>Pseudotrocha</taxon>
        <taxon>Ploima</taxon>
        <taxon>Brachionidae</taxon>
        <taxon>Brachionus</taxon>
    </lineage>
</organism>
<keyword evidence="2" id="KW-1185">Reference proteome</keyword>
<evidence type="ECO:0000313" key="2">
    <source>
        <dbReference type="Proteomes" id="UP000276133"/>
    </source>
</evidence>
<sequence length="105" mass="12419">MSQSPKVYFSEHSDVLVILTNCESFDPKFSFIPVTYQSFKKYKKEQGLKKILKKYKKYNKHINFMFSLTLPQKLQTFLFFSEVQLVPTILIQPISIELVFTTIIK</sequence>
<protein>
    <submittedName>
        <fullName evidence="1">Uncharacterized protein</fullName>
    </submittedName>
</protein>
<reference evidence="1 2" key="1">
    <citation type="journal article" date="2018" name="Sci. Rep.">
        <title>Genomic signatures of local adaptation to the degree of environmental predictability in rotifers.</title>
        <authorList>
            <person name="Franch-Gras L."/>
            <person name="Hahn C."/>
            <person name="Garcia-Roger E.M."/>
            <person name="Carmona M.J."/>
            <person name="Serra M."/>
            <person name="Gomez A."/>
        </authorList>
    </citation>
    <scope>NUCLEOTIDE SEQUENCE [LARGE SCALE GENOMIC DNA]</scope>
    <source>
        <strain evidence="1">HYR1</strain>
    </source>
</reference>
<evidence type="ECO:0000313" key="1">
    <source>
        <dbReference type="EMBL" id="RNA05106.1"/>
    </source>
</evidence>
<comment type="caution">
    <text evidence="1">The sequence shown here is derived from an EMBL/GenBank/DDBJ whole genome shotgun (WGS) entry which is preliminary data.</text>
</comment>
<proteinExistence type="predicted"/>
<dbReference type="Proteomes" id="UP000276133">
    <property type="component" value="Unassembled WGS sequence"/>
</dbReference>